<dbReference type="Pfam" id="PF11720">
    <property type="entry name" value="Inhibitor_I78"/>
    <property type="match status" value="1"/>
</dbReference>
<accession>A0ABY5H588</accession>
<protein>
    <recommendedName>
        <fullName evidence="5">Peptidase inhibitor I78 family protein</fullName>
    </recommendedName>
</protein>
<evidence type="ECO:0000256" key="1">
    <source>
        <dbReference type="SAM" id="MobiDB-lite"/>
    </source>
</evidence>
<dbReference type="PROSITE" id="PS51257">
    <property type="entry name" value="PROKAR_LIPOPROTEIN"/>
    <property type="match status" value="1"/>
</dbReference>
<evidence type="ECO:0000313" key="4">
    <source>
        <dbReference type="Proteomes" id="UP001059672"/>
    </source>
</evidence>
<feature type="chain" id="PRO_5046958325" description="Peptidase inhibitor I78 family protein" evidence="2">
    <location>
        <begin position="28"/>
        <end position="100"/>
    </location>
</feature>
<dbReference type="EMBL" id="CP073346">
    <property type="protein sequence ID" value="UTW06956.1"/>
    <property type="molecule type" value="Genomic_DNA"/>
</dbReference>
<evidence type="ECO:0000256" key="2">
    <source>
        <dbReference type="SAM" id="SignalP"/>
    </source>
</evidence>
<dbReference type="Proteomes" id="UP001059672">
    <property type="component" value="Chromosome"/>
</dbReference>
<name>A0ABY5H588_9PSED</name>
<proteinExistence type="predicted"/>
<keyword evidence="4" id="KW-1185">Reference proteome</keyword>
<evidence type="ECO:0008006" key="5">
    <source>
        <dbReference type="Google" id="ProtNLM"/>
    </source>
</evidence>
<organism evidence="3 4">
    <name type="scientific">Pseudomonas benzenivorans</name>
    <dbReference type="NCBI Taxonomy" id="556533"/>
    <lineage>
        <taxon>Bacteria</taxon>
        <taxon>Pseudomonadati</taxon>
        <taxon>Pseudomonadota</taxon>
        <taxon>Gammaproteobacteria</taxon>
        <taxon>Pseudomonadales</taxon>
        <taxon>Pseudomonadaceae</taxon>
        <taxon>Pseudomonas</taxon>
    </lineage>
</organism>
<evidence type="ECO:0000313" key="3">
    <source>
        <dbReference type="EMBL" id="UTW06956.1"/>
    </source>
</evidence>
<dbReference type="InterPro" id="IPR021719">
    <property type="entry name" value="Prot_inh_I78"/>
</dbReference>
<keyword evidence="2" id="KW-0732">Signal</keyword>
<gene>
    <name evidence="3" type="ORF">KDW96_17580</name>
</gene>
<sequence>MPIKPIPSAACLALLVLLAGCSSPAKPSDPGGDTSCRAEAVPGMLGKPATAERVERAREQTGAKSVRVLAPGDMTTLEHDPQRLTIHIDEAELIQRIHCG</sequence>
<dbReference type="Gene3D" id="3.30.10.10">
    <property type="entry name" value="Trypsin Inhibitor V, subunit A"/>
    <property type="match status" value="1"/>
</dbReference>
<reference evidence="3" key="1">
    <citation type="submission" date="2021-04" db="EMBL/GenBank/DDBJ databases">
        <title>Oceanospirillales bacteria with DddD are important DMSP degraders in coastal seawater.</title>
        <authorList>
            <person name="Liu J."/>
        </authorList>
    </citation>
    <scope>NUCLEOTIDE SEQUENCE</scope>
    <source>
        <strain evidence="3">D13-4</strain>
    </source>
</reference>
<feature type="compositionally biased region" description="Basic and acidic residues" evidence="1">
    <location>
        <begin position="50"/>
        <end position="61"/>
    </location>
</feature>
<feature type="signal peptide" evidence="2">
    <location>
        <begin position="1"/>
        <end position="27"/>
    </location>
</feature>
<dbReference type="PANTHER" id="PTHR39600">
    <property type="entry name" value="PEPTIDASE INHIBITOR I78 FAMILY PROTEIN"/>
    <property type="match status" value="1"/>
</dbReference>
<dbReference type="PANTHER" id="PTHR39600:SF1">
    <property type="entry name" value="PEPTIDASE INHIBITOR I78 FAMILY PROTEIN"/>
    <property type="match status" value="1"/>
</dbReference>
<feature type="region of interest" description="Disordered" evidence="1">
    <location>
        <begin position="24"/>
        <end position="63"/>
    </location>
</feature>
<dbReference type="RefSeq" id="WP_255837522.1">
    <property type="nucleotide sequence ID" value="NZ_CP073346.1"/>
</dbReference>